<accession>A0A318J460</accession>
<proteinExistence type="predicted"/>
<gene>
    <name evidence="1" type="ORF">NA66_10096</name>
</gene>
<organism evidence="1 2">
    <name type="scientific">Burkholderia pyrrocinia</name>
    <name type="common">Pseudomonas pyrrocinia</name>
    <dbReference type="NCBI Taxonomy" id="60550"/>
    <lineage>
        <taxon>Bacteria</taxon>
        <taxon>Pseudomonadati</taxon>
        <taxon>Pseudomonadota</taxon>
        <taxon>Betaproteobacteria</taxon>
        <taxon>Burkholderiales</taxon>
        <taxon>Burkholderiaceae</taxon>
        <taxon>Burkholderia</taxon>
        <taxon>Burkholderia cepacia complex</taxon>
    </lineage>
</organism>
<protein>
    <submittedName>
        <fullName evidence="1">HEXXH motif-containing protein</fullName>
    </submittedName>
</protein>
<sequence length="327" mass="36440">MTYPFLPLAGVASSLSTGFKSQLKSAYEDLLEQLTAHAPALFPDSVHAHFAALQPAGFNGFHSFAYHYVIRLAELNKLPEASRLLMVMARDRYETLPRFTPASRIDRELLREVLDEISGGTSYTEIVLRPLPREKEQLAEAAMTHGVRVLEAAYAELAAEIEILVGSIVFFESAGATSERALSLTGDKLQSMILVNGEIDLSWIFLLDKLVHEVAHTYLYGINLREELVHNSPETKYASPLRRDARDMLAIYHATFVIQRLLVAFTRILERAVLSDADRATIKEMLGLYHARLDAGFSTIERHGVLSDVARELIHEGQDCAKSLASC</sequence>
<name>A0A318J460_BURPY</name>
<reference evidence="1 2" key="1">
    <citation type="submission" date="2018-05" db="EMBL/GenBank/DDBJ databases">
        <title>Comparative genomics of bacterial root endophytes of switchgrass collected from native prairies over two seasons.</title>
        <authorList>
            <person name="Tang Y."/>
        </authorList>
    </citation>
    <scope>NUCLEOTIDE SEQUENCE [LARGE SCALE GENOMIC DNA]</scope>
    <source>
        <strain evidence="1 2">NFIX32</strain>
    </source>
</reference>
<comment type="caution">
    <text evidence="1">The sequence shown here is derived from an EMBL/GenBank/DDBJ whole genome shotgun (WGS) entry which is preliminary data.</text>
</comment>
<dbReference type="InterPro" id="IPR026337">
    <property type="entry name" value="AKG_HExxH"/>
</dbReference>
<dbReference type="NCBIfam" id="TIGR04267">
    <property type="entry name" value="mod_HExxH"/>
    <property type="match status" value="1"/>
</dbReference>
<dbReference type="Proteomes" id="UP000247755">
    <property type="component" value="Unassembled WGS sequence"/>
</dbReference>
<dbReference type="RefSeq" id="WP_072439530.1">
    <property type="nucleotide sequence ID" value="NZ_QJJY01000009.1"/>
</dbReference>
<evidence type="ECO:0000313" key="1">
    <source>
        <dbReference type="EMBL" id="PXX33745.1"/>
    </source>
</evidence>
<dbReference type="AlphaFoldDB" id="A0A318J460"/>
<evidence type="ECO:0000313" key="2">
    <source>
        <dbReference type="Proteomes" id="UP000247755"/>
    </source>
</evidence>
<dbReference type="EMBL" id="QJJY01000009">
    <property type="protein sequence ID" value="PXX33745.1"/>
    <property type="molecule type" value="Genomic_DNA"/>
</dbReference>